<name>A0AAV4PUN7_CAEEX</name>
<comment type="caution">
    <text evidence="2">The sequence shown here is derived from an EMBL/GenBank/DDBJ whole genome shotgun (WGS) entry which is preliminary data.</text>
</comment>
<keyword evidence="3" id="KW-1185">Reference proteome</keyword>
<accession>A0AAV4PUN7</accession>
<dbReference type="AlphaFoldDB" id="A0AAV4PUN7"/>
<evidence type="ECO:0000313" key="3">
    <source>
        <dbReference type="Proteomes" id="UP001054945"/>
    </source>
</evidence>
<gene>
    <name evidence="2" type="ORF">CEXT_638601</name>
</gene>
<dbReference type="EMBL" id="BPLR01005178">
    <property type="protein sequence ID" value="GIY00430.1"/>
    <property type="molecule type" value="Genomic_DNA"/>
</dbReference>
<reference evidence="2 3" key="1">
    <citation type="submission" date="2021-06" db="EMBL/GenBank/DDBJ databases">
        <title>Caerostris extrusa draft genome.</title>
        <authorList>
            <person name="Kono N."/>
            <person name="Arakawa K."/>
        </authorList>
    </citation>
    <scope>NUCLEOTIDE SEQUENCE [LARGE SCALE GENOMIC DNA]</scope>
</reference>
<proteinExistence type="predicted"/>
<dbReference type="Proteomes" id="UP001054945">
    <property type="component" value="Unassembled WGS sequence"/>
</dbReference>
<evidence type="ECO:0000256" key="1">
    <source>
        <dbReference type="SAM" id="MobiDB-lite"/>
    </source>
</evidence>
<sequence>MTDRSHHLLGVAGNAHSAEIWVPPCGKLEGKREEPTQKGFRPPPINGARLIGGLPPCRSRGNTNRHWPAMMDRSHHCWGVAEILHTRRNMGPPCGKLRKKGRAHPKGSDLLKLMARV</sequence>
<evidence type="ECO:0000313" key="2">
    <source>
        <dbReference type="EMBL" id="GIY00430.1"/>
    </source>
</evidence>
<organism evidence="2 3">
    <name type="scientific">Caerostris extrusa</name>
    <name type="common">Bark spider</name>
    <name type="synonym">Caerostris bankana</name>
    <dbReference type="NCBI Taxonomy" id="172846"/>
    <lineage>
        <taxon>Eukaryota</taxon>
        <taxon>Metazoa</taxon>
        <taxon>Ecdysozoa</taxon>
        <taxon>Arthropoda</taxon>
        <taxon>Chelicerata</taxon>
        <taxon>Arachnida</taxon>
        <taxon>Araneae</taxon>
        <taxon>Araneomorphae</taxon>
        <taxon>Entelegynae</taxon>
        <taxon>Araneoidea</taxon>
        <taxon>Araneidae</taxon>
        <taxon>Caerostris</taxon>
    </lineage>
</organism>
<feature type="region of interest" description="Disordered" evidence="1">
    <location>
        <begin position="26"/>
        <end position="57"/>
    </location>
</feature>
<protein>
    <submittedName>
        <fullName evidence="2">Uncharacterized protein</fullName>
    </submittedName>
</protein>